<dbReference type="SUPFAM" id="SSF56300">
    <property type="entry name" value="Metallo-dependent phosphatases"/>
    <property type="match status" value="1"/>
</dbReference>
<evidence type="ECO:0000313" key="5">
    <source>
        <dbReference type="Proteomes" id="UP001597438"/>
    </source>
</evidence>
<dbReference type="Pfam" id="PF16370">
    <property type="entry name" value="MetallophosC"/>
    <property type="match status" value="1"/>
</dbReference>
<feature type="domain" description="Calcineurin-like phosphoesterase C-terminal" evidence="2">
    <location>
        <begin position="333"/>
        <end position="499"/>
    </location>
</feature>
<comment type="caution">
    <text evidence="4">The sequence shown here is derived from an EMBL/GenBank/DDBJ whole genome shotgun (WGS) entry which is preliminary data.</text>
</comment>
<dbReference type="InterPro" id="IPR051918">
    <property type="entry name" value="STPP_CPPED1"/>
</dbReference>
<dbReference type="Gene3D" id="2.60.40.10">
    <property type="entry name" value="Immunoglobulins"/>
    <property type="match status" value="1"/>
</dbReference>
<dbReference type="PANTHER" id="PTHR43143:SF1">
    <property type="entry name" value="SERINE_THREONINE-PROTEIN PHOSPHATASE CPPED1"/>
    <property type="match status" value="1"/>
</dbReference>
<dbReference type="InterPro" id="IPR032288">
    <property type="entry name" value="Metallophos_C"/>
</dbReference>
<evidence type="ECO:0000259" key="3">
    <source>
        <dbReference type="Pfam" id="PF16371"/>
    </source>
</evidence>
<organism evidence="4 5">
    <name type="scientific">Christiangramia antarctica</name>
    <dbReference type="NCBI Taxonomy" id="2058158"/>
    <lineage>
        <taxon>Bacteria</taxon>
        <taxon>Pseudomonadati</taxon>
        <taxon>Bacteroidota</taxon>
        <taxon>Flavobacteriia</taxon>
        <taxon>Flavobacteriales</taxon>
        <taxon>Flavobacteriaceae</taxon>
        <taxon>Christiangramia</taxon>
    </lineage>
</organism>
<dbReference type="InterPro" id="IPR013783">
    <property type="entry name" value="Ig-like_fold"/>
</dbReference>
<keyword evidence="5" id="KW-1185">Reference proteome</keyword>
<dbReference type="InterPro" id="IPR004843">
    <property type="entry name" value="Calcineurin-like_PHP"/>
</dbReference>
<dbReference type="InterPro" id="IPR029052">
    <property type="entry name" value="Metallo-depent_PP-like"/>
</dbReference>
<sequence length="520" mass="59920">MKIILTLILLVSLPNLLLSQNKKIHGFVYLDENKNEVFDKGETTIPNVAISNGRDVVQTDDKGRYNLKVDNDETVFLIKPSGYISKLSEDDVPLNYTFNKPKGSPDFKFPGVKPQEIPKPYNFALYRNEGEDTLKIALLGDTQTKTIDEVYYLSKVVAEKMLGEEYDFIVPLGDITYDNLRLFDPIKRILGKVGAPVYYVYGNHDRNYDAKELEHRDETYESNFGPSYYAFTYGNQSFITLNNVFPKPYYRYDALIDEDQMEFVKGFLKTIPSENAVHLLMHIPLEELINLKEFSLLFKGHPNVFAYAGHTHTQFFKTIDKEDGWISNGPVEELVAGAVCGSWWHGEKDMFGVPQAMMADGTPKGFWVMNLENHKKTYKYEVSEPDNRQMHIWTPFDFERELIEIDSQDIIANIYAGNKDTKVQVKIGEGEWQDMIYSEDLDPYFLRLNKLQIMEITPTENSVKLGKPKVSEHLWKFPIPENLEPGIYTVSVRASNKYGLDATAHTMLFHIDNSEYFIDK</sequence>
<dbReference type="InterPro" id="IPR032285">
    <property type="entry name" value="Metallophos_N"/>
</dbReference>
<gene>
    <name evidence="4" type="ORF">ACFSYS_12645</name>
</gene>
<evidence type="ECO:0000313" key="4">
    <source>
        <dbReference type="EMBL" id="MFD2834137.1"/>
    </source>
</evidence>
<protein>
    <submittedName>
        <fullName evidence="4">Calcineurin-like phosphoesterase C-terminal domain-containing protein</fullName>
    </submittedName>
</protein>
<dbReference type="Pfam" id="PF00149">
    <property type="entry name" value="Metallophos"/>
    <property type="match status" value="1"/>
</dbReference>
<proteinExistence type="predicted"/>
<accession>A0ABW5X6V5</accession>
<dbReference type="PANTHER" id="PTHR43143">
    <property type="entry name" value="METALLOPHOSPHOESTERASE, CALCINEURIN SUPERFAMILY"/>
    <property type="match status" value="1"/>
</dbReference>
<reference evidence="5" key="1">
    <citation type="journal article" date="2019" name="Int. J. Syst. Evol. Microbiol.">
        <title>The Global Catalogue of Microorganisms (GCM) 10K type strain sequencing project: providing services to taxonomists for standard genome sequencing and annotation.</title>
        <authorList>
            <consortium name="The Broad Institute Genomics Platform"/>
            <consortium name="The Broad Institute Genome Sequencing Center for Infectious Disease"/>
            <person name="Wu L."/>
            <person name="Ma J."/>
        </authorList>
    </citation>
    <scope>NUCLEOTIDE SEQUENCE [LARGE SCALE GENOMIC DNA]</scope>
    <source>
        <strain evidence="5">KCTC 52925</strain>
    </source>
</reference>
<evidence type="ECO:0000259" key="2">
    <source>
        <dbReference type="Pfam" id="PF16370"/>
    </source>
</evidence>
<dbReference type="RefSeq" id="WP_251743053.1">
    <property type="nucleotide sequence ID" value="NZ_JBHUOJ010000028.1"/>
</dbReference>
<feature type="domain" description="Calcineurin-like phosphoesterase" evidence="1">
    <location>
        <begin position="134"/>
        <end position="313"/>
    </location>
</feature>
<dbReference type="Pfam" id="PF16371">
    <property type="entry name" value="MetallophosN"/>
    <property type="match status" value="1"/>
</dbReference>
<name>A0ABW5X6V5_9FLAO</name>
<dbReference type="Proteomes" id="UP001597438">
    <property type="component" value="Unassembled WGS sequence"/>
</dbReference>
<dbReference type="EMBL" id="JBHUOJ010000028">
    <property type="protein sequence ID" value="MFD2834137.1"/>
    <property type="molecule type" value="Genomic_DNA"/>
</dbReference>
<evidence type="ECO:0000259" key="1">
    <source>
        <dbReference type="Pfam" id="PF00149"/>
    </source>
</evidence>
<dbReference type="Gene3D" id="3.60.21.10">
    <property type="match status" value="1"/>
</dbReference>
<feature type="domain" description="Calcineurin-like phosphoesterase N-terminal" evidence="3">
    <location>
        <begin position="40"/>
        <end position="102"/>
    </location>
</feature>